<dbReference type="AlphaFoldDB" id="A0A6A7GBZ9"/>
<dbReference type="EMBL" id="IACT01009416">
    <property type="protein sequence ID" value="LAC28526.1"/>
    <property type="molecule type" value="mRNA"/>
</dbReference>
<dbReference type="GO" id="GO:0005829">
    <property type="term" value="C:cytosol"/>
    <property type="evidence" value="ECO:0007669"/>
    <property type="project" value="TreeGrafter"/>
</dbReference>
<feature type="domain" description="HTH cro/C1-type" evidence="2">
    <location>
        <begin position="9"/>
        <end position="63"/>
    </location>
</feature>
<dbReference type="Gene3D" id="2.60.120.10">
    <property type="entry name" value="Jelly Rolls"/>
    <property type="match status" value="1"/>
</dbReference>
<dbReference type="InterPro" id="IPR014710">
    <property type="entry name" value="RmlC-like_jellyroll"/>
</dbReference>
<dbReference type="InterPro" id="IPR001387">
    <property type="entry name" value="Cro/C1-type_HTH"/>
</dbReference>
<dbReference type="SUPFAM" id="SSF51182">
    <property type="entry name" value="RmlC-like cupins"/>
    <property type="match status" value="1"/>
</dbReference>
<dbReference type="InterPro" id="IPR013096">
    <property type="entry name" value="Cupin_2"/>
</dbReference>
<name>A0A6A7GBZ9_9CRUS</name>
<proteinExistence type="evidence at transcript level"/>
<dbReference type="CDD" id="cd02209">
    <property type="entry name" value="cupin_XRE_C"/>
    <property type="match status" value="1"/>
</dbReference>
<dbReference type="Gene3D" id="1.10.260.40">
    <property type="entry name" value="lambda repressor-like DNA-binding domains"/>
    <property type="match status" value="1"/>
</dbReference>
<dbReference type="PANTHER" id="PTHR46797">
    <property type="entry name" value="HTH-TYPE TRANSCRIPTIONAL REGULATOR"/>
    <property type="match status" value="1"/>
</dbReference>
<dbReference type="CDD" id="cd00093">
    <property type="entry name" value="HTH_XRE"/>
    <property type="match status" value="1"/>
</dbReference>
<accession>A0A6A7GBZ9</accession>
<keyword evidence="1 3" id="KW-0238">DNA-binding</keyword>
<dbReference type="GO" id="GO:0003700">
    <property type="term" value="F:DNA-binding transcription factor activity"/>
    <property type="evidence" value="ECO:0007669"/>
    <property type="project" value="TreeGrafter"/>
</dbReference>
<dbReference type="PANTHER" id="PTHR46797:SF25">
    <property type="entry name" value="TRANSCRIPTIONAL REGULATOR"/>
    <property type="match status" value="1"/>
</dbReference>
<dbReference type="Pfam" id="PF01381">
    <property type="entry name" value="HTH_3"/>
    <property type="match status" value="1"/>
</dbReference>
<dbReference type="InterPro" id="IPR050807">
    <property type="entry name" value="TransReg_Diox_bact_type"/>
</dbReference>
<evidence type="ECO:0000313" key="3">
    <source>
        <dbReference type="EMBL" id="LAC28526.1"/>
    </source>
</evidence>
<dbReference type="PROSITE" id="PS50943">
    <property type="entry name" value="HTH_CROC1"/>
    <property type="match status" value="1"/>
</dbReference>
<dbReference type="SUPFAM" id="SSF47413">
    <property type="entry name" value="lambda repressor-like DNA-binding domains"/>
    <property type="match status" value="1"/>
</dbReference>
<evidence type="ECO:0000256" key="1">
    <source>
        <dbReference type="ARBA" id="ARBA00023125"/>
    </source>
</evidence>
<dbReference type="Pfam" id="PF07883">
    <property type="entry name" value="Cupin_2"/>
    <property type="match status" value="1"/>
</dbReference>
<reference evidence="3" key="1">
    <citation type="submission" date="2017-11" db="EMBL/GenBank/DDBJ databases">
        <title>The sensing device of the deep-sea amphipod.</title>
        <authorList>
            <person name="Kobayashi H."/>
            <person name="Nagahama T."/>
            <person name="Arai W."/>
            <person name="Sasagawa Y."/>
            <person name="Umeda M."/>
            <person name="Hayashi T."/>
            <person name="Nikaido I."/>
            <person name="Watanabe H."/>
            <person name="Oguri K."/>
            <person name="Kitazato H."/>
            <person name="Fujioka K."/>
            <person name="Kido Y."/>
            <person name="Takami H."/>
        </authorList>
    </citation>
    <scope>NUCLEOTIDE SEQUENCE</scope>
    <source>
        <tissue evidence="3">Whole body</tissue>
    </source>
</reference>
<sequence>MLTNIGEKINKLRKNKGMTLRDLGRKVDLSAGFLSQLERGLSTISVDLLQKIAVVLSVELTYFFSEPKVKNEKTVVMRGYEKEVYELINSQFVLYHLSNNLTDKNMVPRMVDILPKEKQERLKGYSHEGEEFIYVLVGILTLVFNDREEILYPGDSAHYNSNSLHNWGNNTSKKTRIIAIGTPNSYKK</sequence>
<protein>
    <submittedName>
        <fullName evidence="3">DNA-binding protein</fullName>
    </submittedName>
</protein>
<dbReference type="SMART" id="SM00530">
    <property type="entry name" value="HTH_XRE"/>
    <property type="match status" value="1"/>
</dbReference>
<organism evidence="3">
    <name type="scientific">Hirondellea gigas</name>
    <dbReference type="NCBI Taxonomy" id="1518452"/>
    <lineage>
        <taxon>Eukaryota</taxon>
        <taxon>Metazoa</taxon>
        <taxon>Ecdysozoa</taxon>
        <taxon>Arthropoda</taxon>
        <taxon>Crustacea</taxon>
        <taxon>Multicrustacea</taxon>
        <taxon>Malacostraca</taxon>
        <taxon>Eumalacostraca</taxon>
        <taxon>Peracarida</taxon>
        <taxon>Amphipoda</taxon>
        <taxon>Amphilochidea</taxon>
        <taxon>Lysianassida</taxon>
        <taxon>Lysianassidira</taxon>
        <taxon>Lysianassoidea</taxon>
        <taxon>Lysianassidae</taxon>
        <taxon>Hirondellea</taxon>
    </lineage>
</organism>
<dbReference type="GO" id="GO:0003677">
    <property type="term" value="F:DNA binding"/>
    <property type="evidence" value="ECO:0007669"/>
    <property type="project" value="UniProtKB-KW"/>
</dbReference>
<dbReference type="InterPro" id="IPR011051">
    <property type="entry name" value="RmlC_Cupin_sf"/>
</dbReference>
<evidence type="ECO:0000259" key="2">
    <source>
        <dbReference type="PROSITE" id="PS50943"/>
    </source>
</evidence>
<dbReference type="InterPro" id="IPR010982">
    <property type="entry name" value="Lambda_DNA-bd_dom_sf"/>
</dbReference>